<evidence type="ECO:0000259" key="2">
    <source>
        <dbReference type="PROSITE" id="PS50234"/>
    </source>
</evidence>
<dbReference type="AlphaFoldDB" id="A0A518HSS2"/>
<keyword evidence="4" id="KW-1185">Reference proteome</keyword>
<name>A0A518HSS2_9BACT</name>
<keyword evidence="1" id="KW-0732">Signal</keyword>
<evidence type="ECO:0000256" key="1">
    <source>
        <dbReference type="SAM" id="SignalP"/>
    </source>
</evidence>
<dbReference type="PANTHER" id="PTHR10579">
    <property type="entry name" value="CALCIUM-ACTIVATED CHLORIDE CHANNEL REGULATOR"/>
    <property type="match status" value="1"/>
</dbReference>
<evidence type="ECO:0000313" key="4">
    <source>
        <dbReference type="Proteomes" id="UP000319004"/>
    </source>
</evidence>
<proteinExistence type="predicted"/>
<dbReference type="InterPro" id="IPR051266">
    <property type="entry name" value="CLCR"/>
</dbReference>
<dbReference type="InterPro" id="IPR036465">
    <property type="entry name" value="vWFA_dom_sf"/>
</dbReference>
<dbReference type="SUPFAM" id="SSF53300">
    <property type="entry name" value="vWA-like"/>
    <property type="match status" value="1"/>
</dbReference>
<feature type="signal peptide" evidence="1">
    <location>
        <begin position="1"/>
        <end position="24"/>
    </location>
</feature>
<dbReference type="Gene3D" id="3.40.50.410">
    <property type="entry name" value="von Willebrand factor, type A domain"/>
    <property type="match status" value="1"/>
</dbReference>
<dbReference type="PROSITE" id="PS50234">
    <property type="entry name" value="VWFA"/>
    <property type="match status" value="1"/>
</dbReference>
<dbReference type="Proteomes" id="UP000319004">
    <property type="component" value="Chromosome"/>
</dbReference>
<dbReference type="EMBL" id="CP037423">
    <property type="protein sequence ID" value="QDV43868.1"/>
    <property type="molecule type" value="Genomic_DNA"/>
</dbReference>
<dbReference type="RefSeq" id="WP_145388240.1">
    <property type="nucleotide sequence ID" value="NZ_CP037423.1"/>
</dbReference>
<gene>
    <name evidence="3" type="ORF">Enr13x_37280</name>
</gene>
<dbReference type="KEGG" id="snep:Enr13x_37280"/>
<organism evidence="3 4">
    <name type="scientific">Stieleria neptunia</name>
    <dbReference type="NCBI Taxonomy" id="2527979"/>
    <lineage>
        <taxon>Bacteria</taxon>
        <taxon>Pseudomonadati</taxon>
        <taxon>Planctomycetota</taxon>
        <taxon>Planctomycetia</taxon>
        <taxon>Pirellulales</taxon>
        <taxon>Pirellulaceae</taxon>
        <taxon>Stieleria</taxon>
    </lineage>
</organism>
<protein>
    <submittedName>
        <fullName evidence="3">von Willebrand factor type A domain protein</fullName>
    </submittedName>
</protein>
<dbReference type="OrthoDB" id="9783818at2"/>
<accession>A0A518HSS2</accession>
<sequence length="500" mass="53261" precursor="true">MFVRFSKLAVVVGWLLSGHLTSNAAADSYPEIMLILDSSGSMSEVVAGKQKIVAAKEVMHEVVPQLDENIRVGLTAYGHRRAGDCSDIETLIPAGSNDRQELLSQIDHLQPKGRTPISSAILSVANQLKMKDAETTIILVSDGIETCGGDPCQVVAQLNATGVKFVLHVVGFDVDASAAQQLQCIAEQGRGRYFPAADATELLKALQEVSAEVLEKVQQVDPAKVNAKAARSGLGKLRVTMPIGSEVSLKNLKIGNPESGDVKRTVEGPKPDGTYPLLSGTYFVSLGFATPSYGRPTESSLGEVTISKGETRRLSLGSISFNIAKELEEKIAVEEVLITDAGTNHVVARVRKNGNTYYHFKPKPMVAGVYDIQFLYSINKRAAPTVVARTVVVQPGKDTVVTLDSGFQLQPGTDVLGWELIPVQTTATDGHGEGAATAAPAINVKHGGVVGNNDRLWSPYVVPPGTYDLNVFIKGMDEPLPVGEAIVIKPGDLVNFDAGL</sequence>
<feature type="chain" id="PRO_5022226903" evidence="1">
    <location>
        <begin position="25"/>
        <end position="500"/>
    </location>
</feature>
<evidence type="ECO:0000313" key="3">
    <source>
        <dbReference type="EMBL" id="QDV43868.1"/>
    </source>
</evidence>
<dbReference type="SMART" id="SM00327">
    <property type="entry name" value="VWA"/>
    <property type="match status" value="1"/>
</dbReference>
<dbReference type="InterPro" id="IPR002035">
    <property type="entry name" value="VWF_A"/>
</dbReference>
<dbReference type="PANTHER" id="PTHR10579:SF43">
    <property type="entry name" value="ZINC FINGER (C3HC4-TYPE RING FINGER) FAMILY PROTEIN"/>
    <property type="match status" value="1"/>
</dbReference>
<feature type="domain" description="VWFA" evidence="2">
    <location>
        <begin position="31"/>
        <end position="217"/>
    </location>
</feature>
<reference evidence="3 4" key="1">
    <citation type="submission" date="2019-03" db="EMBL/GenBank/DDBJ databases">
        <title>Deep-cultivation of Planctomycetes and their phenomic and genomic characterization uncovers novel biology.</title>
        <authorList>
            <person name="Wiegand S."/>
            <person name="Jogler M."/>
            <person name="Boedeker C."/>
            <person name="Pinto D."/>
            <person name="Vollmers J."/>
            <person name="Rivas-Marin E."/>
            <person name="Kohn T."/>
            <person name="Peeters S.H."/>
            <person name="Heuer A."/>
            <person name="Rast P."/>
            <person name="Oberbeckmann S."/>
            <person name="Bunk B."/>
            <person name="Jeske O."/>
            <person name="Meyerdierks A."/>
            <person name="Storesund J.E."/>
            <person name="Kallscheuer N."/>
            <person name="Luecker S."/>
            <person name="Lage O.M."/>
            <person name="Pohl T."/>
            <person name="Merkel B.J."/>
            <person name="Hornburger P."/>
            <person name="Mueller R.-W."/>
            <person name="Bruemmer F."/>
            <person name="Labrenz M."/>
            <person name="Spormann A.M."/>
            <person name="Op den Camp H."/>
            <person name="Overmann J."/>
            <person name="Amann R."/>
            <person name="Jetten M.S.M."/>
            <person name="Mascher T."/>
            <person name="Medema M.H."/>
            <person name="Devos D.P."/>
            <person name="Kaster A.-K."/>
            <person name="Ovreas L."/>
            <person name="Rohde M."/>
            <person name="Galperin M.Y."/>
            <person name="Jogler C."/>
        </authorList>
    </citation>
    <scope>NUCLEOTIDE SEQUENCE [LARGE SCALE GENOMIC DNA]</scope>
    <source>
        <strain evidence="3 4">Enr13</strain>
    </source>
</reference>
<dbReference type="Pfam" id="PF00092">
    <property type="entry name" value="VWA"/>
    <property type="match status" value="1"/>
</dbReference>